<reference evidence="1" key="1">
    <citation type="submission" date="2020-02" db="EMBL/GenBank/DDBJ databases">
        <title>A new Streptomyces sp. for controlling soil-borne diseases.</title>
        <authorList>
            <person name="Li X."/>
            <person name="Tian Y."/>
            <person name="Gao K."/>
        </authorList>
    </citation>
    <scope>NUCLEOTIDE SEQUENCE [LARGE SCALE GENOMIC DNA]</scope>
    <source>
        <strain evidence="1">0250</strain>
    </source>
</reference>
<dbReference type="EMBL" id="JAAIKT010000062">
    <property type="protein sequence ID" value="NEW75594.1"/>
    <property type="molecule type" value="Genomic_DNA"/>
</dbReference>
<proteinExistence type="predicted"/>
<dbReference type="AlphaFoldDB" id="A0A6G4AS37"/>
<name>A0A6G4AS37_9ACTN</name>
<keyword evidence="2" id="KW-1185">Reference proteome</keyword>
<comment type="caution">
    <text evidence="1">The sequence shown here is derived from an EMBL/GenBank/DDBJ whole genome shotgun (WGS) entry which is preliminary data.</text>
</comment>
<accession>A0A6G4AS37</accession>
<gene>
    <name evidence="1" type="ORF">G4H13_35900</name>
</gene>
<sequence length="223" mass="26033">MTEYETRLRNAMRELEQHPDVQIYFIDAQEGSEELGNPESILREVGDALHVDLPESMGACLMRYTSLACHWRIEREDFKITGEFNLHHLLKTAERPPPALDWDNTAREQDLYRQFRVMDDFPGGGTASYVALRISPELPAPQVWYHNMRRGAFQMDLDYCAYIDMLPITKGVGGWQYLFSDVSFEGSGFRNFGKRLKRMLEVFPEFFPSYDYSDLRARLEARL</sequence>
<evidence type="ECO:0000313" key="1">
    <source>
        <dbReference type="EMBL" id="NEW75594.1"/>
    </source>
</evidence>
<dbReference type="Proteomes" id="UP000476310">
    <property type="component" value="Unassembled WGS sequence"/>
</dbReference>
<dbReference type="RefSeq" id="WP_164434084.1">
    <property type="nucleotide sequence ID" value="NZ_JAAIKT010000062.1"/>
</dbReference>
<organism evidence="1 2">
    <name type="scientific">Streptomyces rhizosphaericus</name>
    <dbReference type="NCBI Taxonomy" id="114699"/>
    <lineage>
        <taxon>Bacteria</taxon>
        <taxon>Bacillati</taxon>
        <taxon>Actinomycetota</taxon>
        <taxon>Actinomycetes</taxon>
        <taxon>Kitasatosporales</taxon>
        <taxon>Streptomycetaceae</taxon>
        <taxon>Streptomyces</taxon>
        <taxon>Streptomyces violaceusniger group</taxon>
    </lineage>
</organism>
<evidence type="ECO:0000313" key="2">
    <source>
        <dbReference type="Proteomes" id="UP000476310"/>
    </source>
</evidence>
<protein>
    <submittedName>
        <fullName evidence="1">Uncharacterized protein</fullName>
    </submittedName>
</protein>